<comment type="caution">
    <text evidence="3">The sequence shown here is derived from an EMBL/GenBank/DDBJ whole genome shotgun (WGS) entry which is preliminary data.</text>
</comment>
<dbReference type="PANTHER" id="PTHR47272:SF1">
    <property type="entry name" value="PIGGYBAC TRANSPOSABLE ELEMENT-DERIVED PROTEIN 3-LIKE"/>
    <property type="match status" value="1"/>
</dbReference>
<feature type="region of interest" description="Disordered" evidence="1">
    <location>
        <begin position="27"/>
        <end position="85"/>
    </location>
</feature>
<sequence length="346" mass="40087">MEVAAVIPKTSGLSNNEITELLYKIDPNNSDVEVENDDSEADIRAPEPNELLDDLREDEDNDVPEGEITPITPGQAGSSRDPSQRWRHKNEFPVLPEMDQTCSTGISAGSSEIPEVKTPFSYFERYLKDDFFEDMAEFSNRKYVLLKGRSLNTNGPEIRKYWGASIAAALVGFPKIRMCWDRRTRFPLIADNISRDRFYTLRNSLKIVDDNAVSDLKKEDRFWKVRPMLAREVKYAPLTSCDVERSFSQYKSLFRDNGHAFMMENLEMTFVVHCNSRSTTSTQVWLDHTFSVLSASWIVRSYMMPNYRRSYGWQHCFGVFTDINNNAYKNKEAREVRNVEERRATE</sequence>
<dbReference type="PANTHER" id="PTHR47272">
    <property type="entry name" value="DDE_TNP_1_7 DOMAIN-CONTAINING PROTEIN"/>
    <property type="match status" value="1"/>
</dbReference>
<dbReference type="EMBL" id="JAJSOF020000036">
    <property type="protein sequence ID" value="KAJ4428856.1"/>
    <property type="molecule type" value="Genomic_DNA"/>
</dbReference>
<dbReference type="Pfam" id="PF13843">
    <property type="entry name" value="DDE_Tnp_1_7"/>
    <property type="match status" value="1"/>
</dbReference>
<dbReference type="Proteomes" id="UP001148838">
    <property type="component" value="Unassembled WGS sequence"/>
</dbReference>
<proteinExistence type="predicted"/>
<evidence type="ECO:0000313" key="3">
    <source>
        <dbReference type="EMBL" id="KAJ4428856.1"/>
    </source>
</evidence>
<name>A0ABQ8S4R0_PERAM</name>
<evidence type="ECO:0000313" key="4">
    <source>
        <dbReference type="Proteomes" id="UP001148838"/>
    </source>
</evidence>
<reference evidence="3 4" key="1">
    <citation type="journal article" date="2022" name="Allergy">
        <title>Genome assembly and annotation of Periplaneta americana reveal a comprehensive cockroach allergen profile.</title>
        <authorList>
            <person name="Wang L."/>
            <person name="Xiong Q."/>
            <person name="Saelim N."/>
            <person name="Wang L."/>
            <person name="Nong W."/>
            <person name="Wan A.T."/>
            <person name="Shi M."/>
            <person name="Liu X."/>
            <person name="Cao Q."/>
            <person name="Hui J.H.L."/>
            <person name="Sookrung N."/>
            <person name="Leung T.F."/>
            <person name="Tungtrongchitr A."/>
            <person name="Tsui S.K.W."/>
        </authorList>
    </citation>
    <scope>NUCLEOTIDE SEQUENCE [LARGE SCALE GENOMIC DNA]</scope>
    <source>
        <strain evidence="3">PWHHKU_190912</strain>
    </source>
</reference>
<protein>
    <recommendedName>
        <fullName evidence="2">PiggyBac transposable element-derived protein domain-containing protein</fullName>
    </recommendedName>
</protein>
<feature type="compositionally biased region" description="Acidic residues" evidence="1">
    <location>
        <begin position="50"/>
        <end position="65"/>
    </location>
</feature>
<feature type="domain" description="PiggyBac transposable element-derived protein" evidence="2">
    <location>
        <begin position="118"/>
        <end position="230"/>
    </location>
</feature>
<organism evidence="3 4">
    <name type="scientific">Periplaneta americana</name>
    <name type="common">American cockroach</name>
    <name type="synonym">Blatta americana</name>
    <dbReference type="NCBI Taxonomy" id="6978"/>
    <lineage>
        <taxon>Eukaryota</taxon>
        <taxon>Metazoa</taxon>
        <taxon>Ecdysozoa</taxon>
        <taxon>Arthropoda</taxon>
        <taxon>Hexapoda</taxon>
        <taxon>Insecta</taxon>
        <taxon>Pterygota</taxon>
        <taxon>Neoptera</taxon>
        <taxon>Polyneoptera</taxon>
        <taxon>Dictyoptera</taxon>
        <taxon>Blattodea</taxon>
        <taxon>Blattoidea</taxon>
        <taxon>Blattidae</taxon>
        <taxon>Blattinae</taxon>
        <taxon>Periplaneta</taxon>
    </lineage>
</organism>
<keyword evidence="4" id="KW-1185">Reference proteome</keyword>
<evidence type="ECO:0000259" key="2">
    <source>
        <dbReference type="Pfam" id="PF13843"/>
    </source>
</evidence>
<dbReference type="InterPro" id="IPR029526">
    <property type="entry name" value="PGBD"/>
</dbReference>
<gene>
    <name evidence="3" type="ORF">ANN_25849</name>
</gene>
<evidence type="ECO:0000256" key="1">
    <source>
        <dbReference type="SAM" id="MobiDB-lite"/>
    </source>
</evidence>
<accession>A0ABQ8S4R0</accession>